<organism evidence="1">
    <name type="scientific">viral metagenome</name>
    <dbReference type="NCBI Taxonomy" id="1070528"/>
    <lineage>
        <taxon>unclassified sequences</taxon>
        <taxon>metagenomes</taxon>
        <taxon>organismal metagenomes</taxon>
    </lineage>
</organism>
<sequence length="140" mass="16430">MSCKTYESDCEEDFLENRDTKIEEMIEKMEGEFVKIGVKFYKAYKCCGNCASTQLDIDGVKNYIFYTEQTDEDLKNGSKRIYLNHGFDKKTNEKVLQLVNKYKDILIWDGDDRRSILLSCESKGVGNTPDYLQKGYIRYY</sequence>
<reference evidence="1" key="1">
    <citation type="journal article" date="2020" name="Nature">
        <title>Giant virus diversity and host interactions through global metagenomics.</title>
        <authorList>
            <person name="Schulz F."/>
            <person name="Roux S."/>
            <person name="Paez-Espino D."/>
            <person name="Jungbluth S."/>
            <person name="Walsh D.A."/>
            <person name="Denef V.J."/>
            <person name="McMahon K.D."/>
            <person name="Konstantinidis K.T."/>
            <person name="Eloe-Fadrosh E.A."/>
            <person name="Kyrpides N.C."/>
            <person name="Woyke T."/>
        </authorList>
    </citation>
    <scope>NUCLEOTIDE SEQUENCE</scope>
    <source>
        <strain evidence="1">GVMAG-M-3300021120-1</strain>
    </source>
</reference>
<protein>
    <submittedName>
        <fullName evidence="1">Uncharacterized protein</fullName>
    </submittedName>
</protein>
<accession>A0A6C0CHK6</accession>
<dbReference type="EMBL" id="MN739416">
    <property type="protein sequence ID" value="QHT03783.1"/>
    <property type="molecule type" value="Genomic_DNA"/>
</dbReference>
<name>A0A6C0CHK6_9ZZZZ</name>
<proteinExistence type="predicted"/>
<evidence type="ECO:0000313" key="1">
    <source>
        <dbReference type="EMBL" id="QHT03783.1"/>
    </source>
</evidence>
<dbReference type="AlphaFoldDB" id="A0A6C0CHK6"/>